<dbReference type="KEGG" id="gps:C427_5118"/>
<dbReference type="Gene3D" id="3.40.250.10">
    <property type="entry name" value="Rhodanese-like domain"/>
    <property type="match status" value="1"/>
</dbReference>
<dbReference type="STRING" id="1129794.C427_5118"/>
<accession>K7AAV0</accession>
<dbReference type="SMART" id="SM00450">
    <property type="entry name" value="RHOD"/>
    <property type="match status" value="1"/>
</dbReference>
<dbReference type="Pfam" id="PF00581">
    <property type="entry name" value="Rhodanese"/>
    <property type="match status" value="1"/>
</dbReference>
<dbReference type="PATRIC" id="fig|1129794.4.peg.5103"/>
<dbReference type="EMBL" id="CP003837">
    <property type="protein sequence ID" value="AGH47217.1"/>
    <property type="molecule type" value="Genomic_DNA"/>
</dbReference>
<dbReference type="Proteomes" id="UP000011864">
    <property type="component" value="Chromosome"/>
</dbReference>
<dbReference type="InterPro" id="IPR001763">
    <property type="entry name" value="Rhodanese-like_dom"/>
</dbReference>
<dbReference type="SUPFAM" id="SSF52821">
    <property type="entry name" value="Rhodanese/Cell cycle control phosphatase"/>
    <property type="match status" value="1"/>
</dbReference>
<feature type="signal peptide" evidence="1">
    <location>
        <begin position="1"/>
        <end position="19"/>
    </location>
</feature>
<sequence>MFKHAIFWILSLLSITAYSADVSNISQQELLEVNTNNVVIVDVRTPEEFQQGHVPNAINVPLSDIIDNPAILTSSKEKPIVLYCRSGYRAGKAAEALLKEGYPNLRHLEGDMQGWLKAGLSVEKIILVI</sequence>
<feature type="chain" id="PRO_5003901473" description="Rhodanese domain-containing protein" evidence="1">
    <location>
        <begin position="20"/>
        <end position="129"/>
    </location>
</feature>
<dbReference type="PANTHER" id="PTHR43031:SF1">
    <property type="entry name" value="PYRIDINE NUCLEOTIDE-DISULPHIDE OXIDOREDUCTASE"/>
    <property type="match status" value="1"/>
</dbReference>
<keyword evidence="4" id="KW-1185">Reference proteome</keyword>
<dbReference type="PANTHER" id="PTHR43031">
    <property type="entry name" value="FAD-DEPENDENT OXIDOREDUCTASE"/>
    <property type="match status" value="1"/>
</dbReference>
<dbReference type="InterPro" id="IPR050229">
    <property type="entry name" value="GlpE_sulfurtransferase"/>
</dbReference>
<dbReference type="OrthoDB" id="9814704at2"/>
<evidence type="ECO:0000256" key="1">
    <source>
        <dbReference type="SAM" id="SignalP"/>
    </source>
</evidence>
<gene>
    <name evidence="3" type="ORF">C427_5118</name>
</gene>
<dbReference type="HOGENOM" id="CLU_089574_1_5_6"/>
<reference evidence="3 4" key="1">
    <citation type="journal article" date="2013" name="Genome Announc.">
        <title>Complete Genome Sequence of Glaciecola psychrophila Strain 170T.</title>
        <authorList>
            <person name="Yin J."/>
            <person name="Chen J."/>
            <person name="Liu G."/>
            <person name="Yu Y."/>
            <person name="Song L."/>
            <person name="Wang X."/>
            <person name="Qu X."/>
        </authorList>
    </citation>
    <scope>NUCLEOTIDE SEQUENCE [LARGE SCALE GENOMIC DNA]</scope>
    <source>
        <strain evidence="3 4">170</strain>
    </source>
</reference>
<evidence type="ECO:0000313" key="4">
    <source>
        <dbReference type="Proteomes" id="UP000011864"/>
    </source>
</evidence>
<name>K7AAV0_9ALTE</name>
<dbReference type="RefSeq" id="WP_007641487.1">
    <property type="nucleotide sequence ID" value="NC_020514.1"/>
</dbReference>
<protein>
    <recommendedName>
        <fullName evidence="2">Rhodanese domain-containing protein</fullName>
    </recommendedName>
</protein>
<dbReference type="PROSITE" id="PS50206">
    <property type="entry name" value="RHODANESE_3"/>
    <property type="match status" value="1"/>
</dbReference>
<dbReference type="CDD" id="cd00158">
    <property type="entry name" value="RHOD"/>
    <property type="match status" value="1"/>
</dbReference>
<proteinExistence type="predicted"/>
<dbReference type="AlphaFoldDB" id="K7AAV0"/>
<evidence type="ECO:0000259" key="2">
    <source>
        <dbReference type="PROSITE" id="PS50206"/>
    </source>
</evidence>
<dbReference type="eggNOG" id="COG0607">
    <property type="taxonomic scope" value="Bacteria"/>
</dbReference>
<dbReference type="InterPro" id="IPR036873">
    <property type="entry name" value="Rhodanese-like_dom_sf"/>
</dbReference>
<organism evidence="3 4">
    <name type="scientific">Paraglaciecola psychrophila 170</name>
    <dbReference type="NCBI Taxonomy" id="1129794"/>
    <lineage>
        <taxon>Bacteria</taxon>
        <taxon>Pseudomonadati</taxon>
        <taxon>Pseudomonadota</taxon>
        <taxon>Gammaproteobacteria</taxon>
        <taxon>Alteromonadales</taxon>
        <taxon>Alteromonadaceae</taxon>
        <taxon>Paraglaciecola</taxon>
    </lineage>
</organism>
<keyword evidence="1" id="KW-0732">Signal</keyword>
<evidence type="ECO:0000313" key="3">
    <source>
        <dbReference type="EMBL" id="AGH47217.1"/>
    </source>
</evidence>
<feature type="domain" description="Rhodanese" evidence="2">
    <location>
        <begin position="34"/>
        <end position="124"/>
    </location>
</feature>